<dbReference type="Gene3D" id="2.60.120.650">
    <property type="entry name" value="Cupin"/>
    <property type="match status" value="1"/>
</dbReference>
<dbReference type="Pfam" id="PF02373">
    <property type="entry name" value="JmjC"/>
    <property type="match status" value="1"/>
</dbReference>
<dbReference type="InterPro" id="IPR050910">
    <property type="entry name" value="JMJD6_ArgDemeth/LysHydrox"/>
</dbReference>
<dbReference type="Proteomes" id="UP000570595">
    <property type="component" value="Unassembled WGS sequence"/>
</dbReference>
<organism evidence="3 4">
    <name type="scientific">Perkinsus olseni</name>
    <name type="common">Perkinsus atlanticus</name>
    <dbReference type="NCBI Taxonomy" id="32597"/>
    <lineage>
        <taxon>Eukaryota</taxon>
        <taxon>Sar</taxon>
        <taxon>Alveolata</taxon>
        <taxon>Perkinsozoa</taxon>
        <taxon>Perkinsea</taxon>
        <taxon>Perkinsida</taxon>
        <taxon>Perkinsidae</taxon>
        <taxon>Perkinsus</taxon>
    </lineage>
</organism>
<dbReference type="EMBL" id="JABAHT010000039">
    <property type="protein sequence ID" value="KAF4668305.1"/>
    <property type="molecule type" value="Genomic_DNA"/>
</dbReference>
<evidence type="ECO:0000313" key="3">
    <source>
        <dbReference type="EMBL" id="KAF4668305.1"/>
    </source>
</evidence>
<dbReference type="PANTHER" id="PTHR12480:SF6">
    <property type="entry name" value="2-OXOGLUTARATE AND IRON-DEPENDENT OXYGENASE JMJD4"/>
    <property type="match status" value="1"/>
</dbReference>
<dbReference type="GO" id="GO:0016706">
    <property type="term" value="F:2-oxoglutarate-dependent dioxygenase activity"/>
    <property type="evidence" value="ECO:0007669"/>
    <property type="project" value="TreeGrafter"/>
</dbReference>
<dbReference type="PROSITE" id="PS51184">
    <property type="entry name" value="JMJC"/>
    <property type="match status" value="1"/>
</dbReference>
<dbReference type="AlphaFoldDB" id="A0A7J6M9W2"/>
<gene>
    <name evidence="3" type="ORF">FOZ61_006707</name>
</gene>
<name>A0A7J6M9W2_PEROL</name>
<protein>
    <recommendedName>
        <fullName evidence="2">JmjC domain-containing protein</fullName>
    </recommendedName>
</protein>
<dbReference type="GO" id="GO:0045905">
    <property type="term" value="P:positive regulation of translational termination"/>
    <property type="evidence" value="ECO:0007669"/>
    <property type="project" value="TreeGrafter"/>
</dbReference>
<feature type="domain" description="JmjC" evidence="2">
    <location>
        <begin position="248"/>
        <end position="381"/>
    </location>
</feature>
<evidence type="ECO:0000256" key="1">
    <source>
        <dbReference type="SAM" id="Phobius"/>
    </source>
</evidence>
<comment type="caution">
    <text evidence="3">The sequence shown here is derived from an EMBL/GenBank/DDBJ whole genome shotgun (WGS) entry which is preliminary data.</text>
</comment>
<proteinExistence type="predicted"/>
<dbReference type="SUPFAM" id="SSF51197">
    <property type="entry name" value="Clavaminate synthase-like"/>
    <property type="match status" value="1"/>
</dbReference>
<evidence type="ECO:0000259" key="2">
    <source>
        <dbReference type="PROSITE" id="PS51184"/>
    </source>
</evidence>
<dbReference type="GO" id="GO:0005737">
    <property type="term" value="C:cytoplasm"/>
    <property type="evidence" value="ECO:0007669"/>
    <property type="project" value="TreeGrafter"/>
</dbReference>
<dbReference type="GO" id="GO:0043565">
    <property type="term" value="F:sequence-specific DNA binding"/>
    <property type="evidence" value="ECO:0007669"/>
    <property type="project" value="TreeGrafter"/>
</dbReference>
<keyword evidence="1" id="KW-1133">Transmembrane helix</keyword>
<feature type="transmembrane region" description="Helical" evidence="1">
    <location>
        <begin position="44"/>
        <end position="65"/>
    </location>
</feature>
<dbReference type="GO" id="GO:0005634">
    <property type="term" value="C:nucleus"/>
    <property type="evidence" value="ECO:0007669"/>
    <property type="project" value="TreeGrafter"/>
</dbReference>
<sequence>MTSPASPLPSESLTWEERINTAVYKFDRKLHHVVKEGLSGENTFYAIGGAGLTLLAATAIGAFTFRRKAKEFAWMNPAVFARQEAPSQASDFHKPQHFIPLASAVLTPRETVKLFVLPFIVVSGGIGVGWKCFLSAMADTEESLRATESELFPRPSPELPSPTVFRAEYLIPNRPGCFAVSNEVMGLSEEFAEDPVGWMMAHFGDRKIPISRKVLDEQECKEDTLKHWYEILRHHEWYLKDWIFQSECEGLGIEPPYKCPEQFADDWLNPYWHSIQPKGGKDYRFMYWGSKGSTTPNHFDVMMSHSWTYNVTGRKLWYFGARENDKQLSIEFEQGPGEVVFVPSGWAHSVVNLDDDTISVNHNWFCGPNVRRVYAAFETDVAEVLRNLDGFGVKREPDIQWYDEHVQLILKGNDSMDMAMLADCILMGVEKLQDEQDFGDGWVEYSLAQATSVLEDILSKNRSVLKKAVVGKIEGLTSTDGSCIICSLIAVYIKEAAPVWVIVLISVGVAWLALGVAFKFVFSMRDPQCRRLQSVVVKNSPSSAQRDLTNSSVGDSVG</sequence>
<keyword evidence="1" id="KW-0812">Transmembrane</keyword>
<dbReference type="OrthoDB" id="439989at2759"/>
<feature type="transmembrane region" description="Helical" evidence="1">
    <location>
        <begin position="499"/>
        <end position="522"/>
    </location>
</feature>
<dbReference type="SMART" id="SM00558">
    <property type="entry name" value="JmjC"/>
    <property type="match status" value="1"/>
</dbReference>
<dbReference type="PANTHER" id="PTHR12480">
    <property type="entry name" value="ARGININE DEMETHYLASE AND LYSYL-HYDROXYLASE JMJD"/>
    <property type="match status" value="1"/>
</dbReference>
<accession>A0A7J6M9W2</accession>
<evidence type="ECO:0000313" key="4">
    <source>
        <dbReference type="Proteomes" id="UP000570595"/>
    </source>
</evidence>
<keyword evidence="1" id="KW-0472">Membrane</keyword>
<reference evidence="3 4" key="1">
    <citation type="submission" date="2020-04" db="EMBL/GenBank/DDBJ databases">
        <title>Perkinsus olseni comparative genomics.</title>
        <authorList>
            <person name="Bogema D.R."/>
        </authorList>
    </citation>
    <scope>NUCLEOTIDE SEQUENCE [LARGE SCALE GENOMIC DNA]</scope>
    <source>
        <strain evidence="3">ATCC PRA-179</strain>
    </source>
</reference>
<dbReference type="InterPro" id="IPR003347">
    <property type="entry name" value="JmjC_dom"/>
</dbReference>